<evidence type="ECO:0000313" key="3">
    <source>
        <dbReference type="Proteomes" id="UP001642260"/>
    </source>
</evidence>
<evidence type="ECO:0000313" key="2">
    <source>
        <dbReference type="EMBL" id="CAH8363140.1"/>
    </source>
</evidence>
<feature type="signal peptide" evidence="1">
    <location>
        <begin position="1"/>
        <end position="17"/>
    </location>
</feature>
<name>A0ABC8KV74_ERUVS</name>
<dbReference type="AlphaFoldDB" id="A0ABC8KV74"/>
<sequence length="146" mass="16866">MMRFTIIILSFLIIIQALEEDRILVYAHEGGGAGHKSLDTSIPHPKELYDFTNIAAPRKLRYGRTMRTAVARAQKEPVRSTNNDEWSLKISGASKHLMVQRKLWFHKRSKSSSFKWKPKKKKTSGQFVAFYDDYRGPASHPPRHNL</sequence>
<evidence type="ECO:0000256" key="1">
    <source>
        <dbReference type="SAM" id="SignalP"/>
    </source>
</evidence>
<protein>
    <submittedName>
        <fullName evidence="2">Uncharacterized protein</fullName>
    </submittedName>
</protein>
<proteinExistence type="predicted"/>
<dbReference type="Proteomes" id="UP001642260">
    <property type="component" value="Unassembled WGS sequence"/>
</dbReference>
<reference evidence="2 3" key="1">
    <citation type="submission" date="2022-03" db="EMBL/GenBank/DDBJ databases">
        <authorList>
            <person name="Macdonald S."/>
            <person name="Ahmed S."/>
            <person name="Newling K."/>
        </authorList>
    </citation>
    <scope>NUCLEOTIDE SEQUENCE [LARGE SCALE GENOMIC DNA]</scope>
</reference>
<comment type="caution">
    <text evidence="2">The sequence shown here is derived from an EMBL/GenBank/DDBJ whole genome shotgun (WGS) entry which is preliminary data.</text>
</comment>
<keyword evidence="3" id="KW-1185">Reference proteome</keyword>
<dbReference type="EMBL" id="CAKOAT010352931">
    <property type="protein sequence ID" value="CAH8363140.1"/>
    <property type="molecule type" value="Genomic_DNA"/>
</dbReference>
<accession>A0ABC8KV74</accession>
<feature type="chain" id="PRO_5044787972" evidence="1">
    <location>
        <begin position="18"/>
        <end position="146"/>
    </location>
</feature>
<keyword evidence="1" id="KW-0732">Signal</keyword>
<gene>
    <name evidence="2" type="ORF">ERUC_LOCUS28896</name>
</gene>
<organism evidence="2 3">
    <name type="scientific">Eruca vesicaria subsp. sativa</name>
    <name type="common">Garden rocket</name>
    <name type="synonym">Eruca sativa</name>
    <dbReference type="NCBI Taxonomy" id="29727"/>
    <lineage>
        <taxon>Eukaryota</taxon>
        <taxon>Viridiplantae</taxon>
        <taxon>Streptophyta</taxon>
        <taxon>Embryophyta</taxon>
        <taxon>Tracheophyta</taxon>
        <taxon>Spermatophyta</taxon>
        <taxon>Magnoliopsida</taxon>
        <taxon>eudicotyledons</taxon>
        <taxon>Gunneridae</taxon>
        <taxon>Pentapetalae</taxon>
        <taxon>rosids</taxon>
        <taxon>malvids</taxon>
        <taxon>Brassicales</taxon>
        <taxon>Brassicaceae</taxon>
        <taxon>Brassiceae</taxon>
        <taxon>Eruca</taxon>
    </lineage>
</organism>